<organism evidence="1 2">
    <name type="scientific">Petrotoga mexicana DSM 14811</name>
    <dbReference type="NCBI Taxonomy" id="1122954"/>
    <lineage>
        <taxon>Bacteria</taxon>
        <taxon>Thermotogati</taxon>
        <taxon>Thermotogota</taxon>
        <taxon>Thermotogae</taxon>
        <taxon>Petrotogales</taxon>
        <taxon>Petrotogaceae</taxon>
        <taxon>Petrotoga</taxon>
    </lineage>
</organism>
<evidence type="ECO:0000313" key="2">
    <source>
        <dbReference type="Proteomes" id="UP000236604"/>
    </source>
</evidence>
<dbReference type="RefSeq" id="WP_103076697.1">
    <property type="nucleotide sequence ID" value="NZ_AZRN01000012.1"/>
</dbReference>
<proteinExistence type="predicted"/>
<accession>A0A2K1PBN6</accession>
<dbReference type="SUPFAM" id="SSF53756">
    <property type="entry name" value="UDP-Glycosyltransferase/glycogen phosphorylase"/>
    <property type="match status" value="1"/>
</dbReference>
<name>A0A2K1PBN6_9BACT</name>
<gene>
    <name evidence="1" type="ORF">X927_03485</name>
</gene>
<dbReference type="Proteomes" id="UP000236604">
    <property type="component" value="Unassembled WGS sequence"/>
</dbReference>
<protein>
    <recommendedName>
        <fullName evidence="3">Glycosyl transferase family 1 domain-containing protein</fullName>
    </recommendedName>
</protein>
<comment type="caution">
    <text evidence="1">The sequence shown here is derived from an EMBL/GenBank/DDBJ whole genome shotgun (WGS) entry which is preliminary data.</text>
</comment>
<reference evidence="1 2" key="1">
    <citation type="submission" date="2013-12" db="EMBL/GenBank/DDBJ databases">
        <title>Comparative genomics of Petrotoga isolates.</title>
        <authorList>
            <person name="Nesbo C.L."/>
            <person name="Charchuk R."/>
            <person name="Chow K."/>
        </authorList>
    </citation>
    <scope>NUCLEOTIDE SEQUENCE [LARGE SCALE GENOMIC DNA]</scope>
    <source>
        <strain evidence="1 2">DSM 14811</strain>
    </source>
</reference>
<dbReference type="EMBL" id="AZRN01000012">
    <property type="protein sequence ID" value="PNS00224.1"/>
    <property type="molecule type" value="Genomic_DNA"/>
</dbReference>
<sequence length="376" mass="43924">MKKILLYSECHEPYLETFVNIINLMGNKEIFIATNEKRVDWLLETNPNLYSNVKFIKLNESLSFKKTLVKASLNLVKNYLGIKKAIKNNKIDNFVVLEIYNEKLQFIMSFDFSFKNLNKILTIHNIHRYFKVDANLIKKYNLQSPKKFQIRFLRKFNKIVVLQDNLAKTLKVKYGIDSIIIPYKLTKPIYIEKRKNFLEDCNKQKIKFVVPGGVESKRKNYYSIIDTFSIFSKESYELVFLGKVIERDIIDYAKKKNINIKYFDSHLSENEFNNEIITSHFLIGLISNELPYGELKVSGVVFDGASLGVPVIVNNENLILKNGLFIVTQSLESTLKEIINDFENSKYYEKYGKPALDKMIANTAEKYISNMEKLLE</sequence>
<dbReference type="Gene3D" id="3.40.50.2000">
    <property type="entry name" value="Glycogen Phosphorylase B"/>
    <property type="match status" value="1"/>
</dbReference>
<keyword evidence="2" id="KW-1185">Reference proteome</keyword>
<evidence type="ECO:0000313" key="1">
    <source>
        <dbReference type="EMBL" id="PNS00224.1"/>
    </source>
</evidence>
<dbReference type="AlphaFoldDB" id="A0A2K1PBN6"/>
<evidence type="ECO:0008006" key="3">
    <source>
        <dbReference type="Google" id="ProtNLM"/>
    </source>
</evidence>